<evidence type="ECO:0000256" key="1">
    <source>
        <dbReference type="SAM" id="Phobius"/>
    </source>
</evidence>
<name>A0ABW5AYN1_9FLAO</name>
<protein>
    <submittedName>
        <fullName evidence="2">DUF4907 domain-containing protein</fullName>
    </submittedName>
</protein>
<gene>
    <name evidence="2" type="ORF">ACFSJT_10205</name>
</gene>
<comment type="caution">
    <text evidence="2">The sequence shown here is derived from an EMBL/GenBank/DDBJ whole genome shotgun (WGS) entry which is preliminary data.</text>
</comment>
<keyword evidence="1" id="KW-1133">Transmembrane helix</keyword>
<evidence type="ECO:0000313" key="2">
    <source>
        <dbReference type="EMBL" id="MFD2187162.1"/>
    </source>
</evidence>
<accession>A0ABW5AYN1</accession>
<sequence length="117" mass="13712">MKKLLNYLLIFEIIVFGVLAVYQILEKETKFDYYSNYYGVRVKELSGKNKAWYYEIYHGEKLLIKQENIPGTSGNQYFKSSKEAKKIGSLVVDKLVHKMMPNVTLKELDSCNINFKK</sequence>
<keyword evidence="3" id="KW-1185">Reference proteome</keyword>
<dbReference type="EMBL" id="JBHUHY010000007">
    <property type="protein sequence ID" value="MFD2187162.1"/>
    <property type="molecule type" value="Genomic_DNA"/>
</dbReference>
<reference evidence="3" key="1">
    <citation type="journal article" date="2019" name="Int. J. Syst. Evol. Microbiol.">
        <title>The Global Catalogue of Microorganisms (GCM) 10K type strain sequencing project: providing services to taxonomists for standard genome sequencing and annotation.</title>
        <authorList>
            <consortium name="The Broad Institute Genomics Platform"/>
            <consortium name="The Broad Institute Genome Sequencing Center for Infectious Disease"/>
            <person name="Wu L."/>
            <person name="Ma J."/>
        </authorList>
    </citation>
    <scope>NUCLEOTIDE SEQUENCE [LARGE SCALE GENOMIC DNA]</scope>
    <source>
        <strain evidence="3">DT92</strain>
    </source>
</reference>
<keyword evidence="1" id="KW-0472">Membrane</keyword>
<feature type="transmembrane region" description="Helical" evidence="1">
    <location>
        <begin position="6"/>
        <end position="25"/>
    </location>
</feature>
<dbReference type="Pfam" id="PF16250">
    <property type="entry name" value="DUF4907"/>
    <property type="match status" value="1"/>
</dbReference>
<dbReference type="InterPro" id="IPR032593">
    <property type="entry name" value="DUF4907"/>
</dbReference>
<proteinExistence type="predicted"/>
<organism evidence="2 3">
    <name type="scientific">Aquimarina celericrescens</name>
    <dbReference type="NCBI Taxonomy" id="1964542"/>
    <lineage>
        <taxon>Bacteria</taxon>
        <taxon>Pseudomonadati</taxon>
        <taxon>Bacteroidota</taxon>
        <taxon>Flavobacteriia</taxon>
        <taxon>Flavobacteriales</taxon>
        <taxon>Flavobacteriaceae</taxon>
        <taxon>Aquimarina</taxon>
    </lineage>
</organism>
<dbReference type="RefSeq" id="WP_378320156.1">
    <property type="nucleotide sequence ID" value="NZ_JBHUHY010000007.1"/>
</dbReference>
<evidence type="ECO:0000313" key="3">
    <source>
        <dbReference type="Proteomes" id="UP001597344"/>
    </source>
</evidence>
<dbReference type="Proteomes" id="UP001597344">
    <property type="component" value="Unassembled WGS sequence"/>
</dbReference>
<keyword evidence="1" id="KW-0812">Transmembrane</keyword>